<name>A0A6H5IQ58_9HYME</name>
<feature type="region of interest" description="Disordered" evidence="5">
    <location>
        <begin position="325"/>
        <end position="354"/>
    </location>
</feature>
<evidence type="ECO:0000256" key="2">
    <source>
        <dbReference type="ARBA" id="ARBA00022692"/>
    </source>
</evidence>
<reference evidence="7 8" key="1">
    <citation type="submission" date="2020-02" db="EMBL/GenBank/DDBJ databases">
        <authorList>
            <person name="Ferguson B K."/>
        </authorList>
    </citation>
    <scope>NUCLEOTIDE SEQUENCE [LARGE SCALE GENOMIC DNA]</scope>
</reference>
<evidence type="ECO:0000313" key="8">
    <source>
        <dbReference type="Proteomes" id="UP000479190"/>
    </source>
</evidence>
<feature type="region of interest" description="Disordered" evidence="5">
    <location>
        <begin position="939"/>
        <end position="980"/>
    </location>
</feature>
<dbReference type="AlphaFoldDB" id="A0A6H5IQ58"/>
<evidence type="ECO:0000256" key="6">
    <source>
        <dbReference type="SAM" id="Phobius"/>
    </source>
</evidence>
<feature type="region of interest" description="Disordered" evidence="5">
    <location>
        <begin position="1003"/>
        <end position="1027"/>
    </location>
</feature>
<feature type="compositionally biased region" description="Basic residues" evidence="5">
    <location>
        <begin position="964"/>
        <end position="979"/>
    </location>
</feature>
<feature type="region of interest" description="Disordered" evidence="5">
    <location>
        <begin position="649"/>
        <end position="678"/>
    </location>
</feature>
<evidence type="ECO:0000256" key="4">
    <source>
        <dbReference type="ARBA" id="ARBA00023136"/>
    </source>
</evidence>
<keyword evidence="3 6" id="KW-1133">Transmembrane helix</keyword>
<dbReference type="GO" id="GO:0016020">
    <property type="term" value="C:membrane"/>
    <property type="evidence" value="ECO:0007669"/>
    <property type="project" value="UniProtKB-SubCell"/>
</dbReference>
<keyword evidence="4 6" id="KW-0472">Membrane</keyword>
<feature type="transmembrane region" description="Helical" evidence="6">
    <location>
        <begin position="767"/>
        <end position="786"/>
    </location>
</feature>
<evidence type="ECO:0000313" key="7">
    <source>
        <dbReference type="EMBL" id="CAB0036789.1"/>
    </source>
</evidence>
<dbReference type="PANTHER" id="PTHR11662:SF399">
    <property type="entry name" value="FI19708P1-RELATED"/>
    <property type="match status" value="1"/>
</dbReference>
<dbReference type="EMBL" id="CADCXV010000828">
    <property type="protein sequence ID" value="CAB0036789.1"/>
    <property type="molecule type" value="Genomic_DNA"/>
</dbReference>
<feature type="transmembrane region" description="Helical" evidence="6">
    <location>
        <begin position="741"/>
        <end position="761"/>
    </location>
</feature>
<evidence type="ECO:0000256" key="3">
    <source>
        <dbReference type="ARBA" id="ARBA00022989"/>
    </source>
</evidence>
<proteinExistence type="predicted"/>
<gene>
    <name evidence="7" type="ORF">TBRA_LOCUS8639</name>
</gene>
<feature type="compositionally biased region" description="Basic and acidic residues" evidence="5">
    <location>
        <begin position="649"/>
        <end position="674"/>
    </location>
</feature>
<evidence type="ECO:0000256" key="1">
    <source>
        <dbReference type="ARBA" id="ARBA00004141"/>
    </source>
</evidence>
<feature type="region of interest" description="Disordered" evidence="5">
    <location>
        <begin position="243"/>
        <end position="264"/>
    </location>
</feature>
<feature type="compositionally biased region" description="Low complexity" evidence="5">
    <location>
        <begin position="1065"/>
        <end position="1079"/>
    </location>
</feature>
<evidence type="ECO:0000256" key="5">
    <source>
        <dbReference type="SAM" id="MobiDB-lite"/>
    </source>
</evidence>
<dbReference type="Proteomes" id="UP000479190">
    <property type="component" value="Unassembled WGS sequence"/>
</dbReference>
<feature type="compositionally biased region" description="Acidic residues" evidence="5">
    <location>
        <begin position="1083"/>
        <end position="1092"/>
    </location>
</feature>
<sequence length="1160" mass="132110">ENAGESVISRHEKGVRRCNCRISLGERDVQYFLCPYRERSCTSALRIMPSAERDRVVRTRTSAREAPRIYNYCDIRKKNLLTEYTMFHEVRIDRAKVPTGRFIRAALSMFENGSLLRRRKRFKLHKPDKELLKTELQALAQTIPPPRPGDRLGQSVGRNGARLAAPVARLHLRHGWTELGQSAPIARGSHALGDAGARNDARGGCGGLHVFLDVAGVRRRCAGTADLRGQPVELRVQLLPLAQSGGSSAPGRGRAAHGDGGSSAECRRSCSRMELLLFRGSDGLLLEQWGLPLLVEQRNGCGSTELSRQWRFLCAREARQFRGRGESVTATGLPSRARGPNRRNHDDDKPSGLQHCRSSRRIISIMSLTAINTSTIAVPTRGTTLTRRKSSFCQCHDRFTHPPRASDFKQGEEKRKKKSRPILSYAFRELLVLFLEANENVEFLLTTRIKNLPSWLRHQFHHFNLSYSLYWCVYSSMNIKLNKRFQRINYRYENNENRAQSSIRLSSISRKPHSLVLVSSEPERLSSRPRRKVAGTVLGQSRFKSNQMQIILFGKYIKFYACSRRDHFFPLSRHGGSRERARTLYTYTTGSRRRRLVLCAHVFSLRRISMRAVLKDHFFKRGYKSHHVYNVRQRIRYYKTLPKIKDQAARASDRFDERTNSHDERGRREREREKTRHRNAPKQWPSYLLLVFTKSYIYALQDHVVIKKWKLHLNKTSKTVRKRKNFRSQKNGTLTTRSSRMLWNGIGMVVPALSLLVLAYTNPENPVFAIALLYIGITTNITIYSGHHANHLDLSSNYAGLLMGIMNTIANLGAAAAPLSEKANSYNNDTLMICVSSTKNQIISIIAETVADTSRKIKLKFIENLSARCCCCCTRTEERASGARQREKVRNVQQQQQQLKRKSEESRITESCRGEEKPVHAQPGYGYSNVRYVHKGRVYHRAPSSSLAKRRSQATRSSTSRADHRSKKERKKRERKISRAKLDSHITAYWTVADFRKEREKKTITQNSTLEHRPSHARFTPRALSQVPPPPPMLLLLEASFRVMQHGSPGNVEGDENELARAAEQAASPDDQQRQQQQRPPEECEECDEDEVESDVIEERAEANSAVLPLVNLECGCFGNRVNEDATGRAASGWLVTNSSPTPNRRVRQIAPSIALAPGV</sequence>
<feature type="compositionally biased region" description="Low complexity" evidence="5">
    <location>
        <begin position="244"/>
        <end position="253"/>
    </location>
</feature>
<dbReference type="SUPFAM" id="SSF103473">
    <property type="entry name" value="MFS general substrate transporter"/>
    <property type="match status" value="1"/>
</dbReference>
<protein>
    <submittedName>
        <fullName evidence="7">Uncharacterized protein</fullName>
    </submittedName>
</protein>
<comment type="subcellular location">
    <subcellularLocation>
        <location evidence="1">Membrane</location>
        <topology evidence="1">Multi-pass membrane protein</topology>
    </subcellularLocation>
</comment>
<keyword evidence="8" id="KW-1185">Reference proteome</keyword>
<feature type="region of interest" description="Disordered" evidence="5">
    <location>
        <begin position="1046"/>
        <end position="1092"/>
    </location>
</feature>
<keyword evidence="2 6" id="KW-0812">Transmembrane</keyword>
<feature type="non-terminal residue" evidence="7">
    <location>
        <position position="1"/>
    </location>
</feature>
<dbReference type="PANTHER" id="PTHR11662">
    <property type="entry name" value="SOLUTE CARRIER FAMILY 17"/>
    <property type="match status" value="1"/>
</dbReference>
<dbReference type="InterPro" id="IPR050382">
    <property type="entry name" value="MFS_Na/Anion_cotransporter"/>
</dbReference>
<dbReference type="GO" id="GO:0022857">
    <property type="term" value="F:transmembrane transporter activity"/>
    <property type="evidence" value="ECO:0007669"/>
    <property type="project" value="TreeGrafter"/>
</dbReference>
<dbReference type="InterPro" id="IPR036259">
    <property type="entry name" value="MFS_trans_sf"/>
</dbReference>
<feature type="region of interest" description="Disordered" evidence="5">
    <location>
        <begin position="882"/>
        <end position="927"/>
    </location>
</feature>
<feature type="compositionally biased region" description="Basic and acidic residues" evidence="5">
    <location>
        <begin position="901"/>
        <end position="919"/>
    </location>
</feature>
<dbReference type="GO" id="GO:0006820">
    <property type="term" value="P:monoatomic anion transport"/>
    <property type="evidence" value="ECO:0007669"/>
    <property type="project" value="TreeGrafter"/>
</dbReference>
<accession>A0A6H5IQ58</accession>
<organism evidence="7 8">
    <name type="scientific">Trichogramma brassicae</name>
    <dbReference type="NCBI Taxonomy" id="86971"/>
    <lineage>
        <taxon>Eukaryota</taxon>
        <taxon>Metazoa</taxon>
        <taxon>Ecdysozoa</taxon>
        <taxon>Arthropoda</taxon>
        <taxon>Hexapoda</taxon>
        <taxon>Insecta</taxon>
        <taxon>Pterygota</taxon>
        <taxon>Neoptera</taxon>
        <taxon>Endopterygota</taxon>
        <taxon>Hymenoptera</taxon>
        <taxon>Apocrita</taxon>
        <taxon>Proctotrupomorpha</taxon>
        <taxon>Chalcidoidea</taxon>
        <taxon>Trichogrammatidae</taxon>
        <taxon>Trichogramma</taxon>
    </lineage>
</organism>